<evidence type="ECO:0000313" key="3">
    <source>
        <dbReference type="Proteomes" id="UP000324233"/>
    </source>
</evidence>
<protein>
    <submittedName>
        <fullName evidence="2">Uncharacterized protein</fullName>
    </submittedName>
</protein>
<evidence type="ECO:0000313" key="2">
    <source>
        <dbReference type="EMBL" id="QEH38204.1"/>
    </source>
</evidence>
<accession>A0A5B9WD53</accession>
<keyword evidence="1" id="KW-0812">Transmembrane</keyword>
<organism evidence="2 3">
    <name type="scientific">Aquisphaera giovannonii</name>
    <dbReference type="NCBI Taxonomy" id="406548"/>
    <lineage>
        <taxon>Bacteria</taxon>
        <taxon>Pseudomonadati</taxon>
        <taxon>Planctomycetota</taxon>
        <taxon>Planctomycetia</taxon>
        <taxon>Isosphaerales</taxon>
        <taxon>Isosphaeraceae</taxon>
        <taxon>Aquisphaera</taxon>
    </lineage>
</organism>
<dbReference type="OrthoDB" id="9804277at2"/>
<keyword evidence="1" id="KW-1133">Transmembrane helix</keyword>
<name>A0A5B9WD53_9BACT</name>
<dbReference type="Proteomes" id="UP000324233">
    <property type="component" value="Chromosome"/>
</dbReference>
<keyword evidence="3" id="KW-1185">Reference proteome</keyword>
<dbReference type="EMBL" id="CP042997">
    <property type="protein sequence ID" value="QEH38204.1"/>
    <property type="molecule type" value="Genomic_DNA"/>
</dbReference>
<dbReference type="RefSeq" id="WP_148597669.1">
    <property type="nucleotide sequence ID" value="NZ_CP042997.1"/>
</dbReference>
<proteinExistence type="predicted"/>
<reference evidence="2 3" key="1">
    <citation type="submission" date="2019-08" db="EMBL/GenBank/DDBJ databases">
        <title>Deep-cultivation of Planctomycetes and their phenomic and genomic characterization uncovers novel biology.</title>
        <authorList>
            <person name="Wiegand S."/>
            <person name="Jogler M."/>
            <person name="Boedeker C."/>
            <person name="Pinto D."/>
            <person name="Vollmers J."/>
            <person name="Rivas-Marin E."/>
            <person name="Kohn T."/>
            <person name="Peeters S.H."/>
            <person name="Heuer A."/>
            <person name="Rast P."/>
            <person name="Oberbeckmann S."/>
            <person name="Bunk B."/>
            <person name="Jeske O."/>
            <person name="Meyerdierks A."/>
            <person name="Storesund J.E."/>
            <person name="Kallscheuer N."/>
            <person name="Luecker S."/>
            <person name="Lage O.M."/>
            <person name="Pohl T."/>
            <person name="Merkel B.J."/>
            <person name="Hornburger P."/>
            <person name="Mueller R.-W."/>
            <person name="Bruemmer F."/>
            <person name="Labrenz M."/>
            <person name="Spormann A.M."/>
            <person name="Op den Camp H."/>
            <person name="Overmann J."/>
            <person name="Amann R."/>
            <person name="Jetten M.S.M."/>
            <person name="Mascher T."/>
            <person name="Medema M.H."/>
            <person name="Devos D.P."/>
            <person name="Kaster A.-K."/>
            <person name="Ovreas L."/>
            <person name="Rohde M."/>
            <person name="Galperin M.Y."/>
            <person name="Jogler C."/>
        </authorList>
    </citation>
    <scope>NUCLEOTIDE SEQUENCE [LARGE SCALE GENOMIC DNA]</scope>
    <source>
        <strain evidence="2 3">OJF2</strain>
    </source>
</reference>
<gene>
    <name evidence="2" type="ORF">OJF2_68020</name>
</gene>
<evidence type="ECO:0000256" key="1">
    <source>
        <dbReference type="SAM" id="Phobius"/>
    </source>
</evidence>
<dbReference type="KEGG" id="agv:OJF2_68020"/>
<keyword evidence="1" id="KW-0472">Membrane</keyword>
<feature type="transmembrane region" description="Helical" evidence="1">
    <location>
        <begin position="38"/>
        <end position="56"/>
    </location>
</feature>
<sequence>MDGNGRIRETLGRGIEGVLAVAVPLDDRSSAFTALGDWLGLSCLAVAIGLVPMGPLKTVRRARPSPEGGSSPDV</sequence>
<dbReference type="AlphaFoldDB" id="A0A5B9WD53"/>